<keyword evidence="3" id="KW-1185">Reference proteome</keyword>
<feature type="compositionally biased region" description="Basic and acidic residues" evidence="1">
    <location>
        <begin position="210"/>
        <end position="231"/>
    </location>
</feature>
<proteinExistence type="predicted"/>
<sequence length="602" mass="68477">MPNDIKAKFQAISDIVAHYDSLFDAILSPTEEYQEQEAEINGRIDEFRVDVESAPPDTRWELMERAIEQGKRLKELEIRYTERASTYETDFNENLQKTFDSFCCELVDIVGLKRIVALTRDSADRDSSLDPDDALESQAWTTSPGSTAVEQSITAQLSETGLDEDYVAETQRGKRESNPVALSTRAKRRKTIATTHHNSEAEPKALSPIARERQGRPETRRLRSRLSESTRHQKFQGITDPRPGKVYFGFRKKSKQWLAVLVLPLQNLEQVGLDGTLDTFGLAETAPVCYKYDKSRGSLSWRVGYKDGEDKVSQREFPVMYFDGHDIPDKCTFGWMPANDLRPFDAGVHSELVENISSVRKFLEAYGTESTKKGTRNEPDGSLDGFQNALGDLDPIANARVIQHQDIASQLQRAIWFSYGRPVAIICLGNKPLARELVQFCKRHKESLGEGILECQLDEPDAFLRWKEGLPRVRLILLDGNCPLIPTTLEGFDQIHVVLGHNYQEVAWNNEAEQLVDFSRVTARDERRDHIWWARQPNARETYVYTGGSDVQAFLGRGYYRHRHTEDSHMCGFMALTMDMTSWGISPGQVFGRFARARVSHS</sequence>
<feature type="region of interest" description="Disordered" evidence="1">
    <location>
        <begin position="121"/>
        <end position="150"/>
    </location>
</feature>
<feature type="region of interest" description="Disordered" evidence="1">
    <location>
        <begin position="169"/>
        <end position="238"/>
    </location>
</feature>
<evidence type="ECO:0000313" key="2">
    <source>
        <dbReference type="EMBL" id="RSM19967.1"/>
    </source>
</evidence>
<evidence type="ECO:0000256" key="1">
    <source>
        <dbReference type="SAM" id="MobiDB-lite"/>
    </source>
</evidence>
<reference evidence="2 3" key="1">
    <citation type="submission" date="2017-06" db="EMBL/GenBank/DDBJ databases">
        <title>Cmopartive genomic analysis of Ambrosia Fusariam Clade fungi.</title>
        <authorList>
            <person name="Stajich J.E."/>
            <person name="Carrillo J."/>
            <person name="Kijimoto T."/>
            <person name="Eskalen A."/>
            <person name="O'Donnell K."/>
            <person name="Kasson M."/>
        </authorList>
    </citation>
    <scope>NUCLEOTIDE SEQUENCE [LARGE SCALE GENOMIC DNA]</scope>
    <source>
        <strain evidence="2 3">NRRL 20438</strain>
    </source>
</reference>
<protein>
    <submittedName>
        <fullName evidence="2">Uncharacterized protein</fullName>
    </submittedName>
</protein>
<organism evidence="2 3">
    <name type="scientific">Fusarium ambrosium</name>
    <dbReference type="NCBI Taxonomy" id="131363"/>
    <lineage>
        <taxon>Eukaryota</taxon>
        <taxon>Fungi</taxon>
        <taxon>Dikarya</taxon>
        <taxon>Ascomycota</taxon>
        <taxon>Pezizomycotina</taxon>
        <taxon>Sordariomycetes</taxon>
        <taxon>Hypocreomycetidae</taxon>
        <taxon>Hypocreales</taxon>
        <taxon>Nectriaceae</taxon>
        <taxon>Fusarium</taxon>
        <taxon>Fusarium solani species complex</taxon>
    </lineage>
</organism>
<dbReference type="EMBL" id="NIZV01000009">
    <property type="protein sequence ID" value="RSM19967.1"/>
    <property type="molecule type" value="Genomic_DNA"/>
</dbReference>
<accession>A0A428V0E9</accession>
<dbReference type="CDD" id="cd05162">
    <property type="entry name" value="PWWP"/>
    <property type="match status" value="1"/>
</dbReference>
<comment type="caution">
    <text evidence="2">The sequence shown here is derived from an EMBL/GenBank/DDBJ whole genome shotgun (WGS) entry which is preliminary data.</text>
</comment>
<gene>
    <name evidence="2" type="ORF">CDV31_001327</name>
</gene>
<dbReference type="AlphaFoldDB" id="A0A428V0E9"/>
<dbReference type="Proteomes" id="UP000288429">
    <property type="component" value="Unassembled WGS sequence"/>
</dbReference>
<evidence type="ECO:0000313" key="3">
    <source>
        <dbReference type="Proteomes" id="UP000288429"/>
    </source>
</evidence>
<name>A0A428V0E9_9HYPO</name>
<feature type="compositionally biased region" description="Polar residues" evidence="1">
    <location>
        <begin position="138"/>
        <end position="150"/>
    </location>
</feature>